<dbReference type="STRING" id="1206466.K0KPG8"/>
<evidence type="ECO:0000256" key="3">
    <source>
        <dbReference type="PROSITE-ProRule" id="PRU00221"/>
    </source>
</evidence>
<dbReference type="Pfam" id="PF00400">
    <property type="entry name" value="WD40"/>
    <property type="match status" value="2"/>
</dbReference>
<dbReference type="InterPro" id="IPR001680">
    <property type="entry name" value="WD40_rpt"/>
</dbReference>
<sequence length="457" mass="50596">MDWNKSKRSSFSVGSFKPNNFNEYDRFQLLQNSPQNSIIQSQGLQSQLPVRSAYYETHWPLFASDWSRHGNTGTETVAISSYREDAINKIEILDGSTTYVEHSNGQSMSESINFTKIAETNINLPITNLQWDPAGSEKLITTNDRLKLWEVDNYNNQLIERLNLINGVQHNHNGHPGFSNKPQSLPPLTSFDWNKISPNIVITSSIDTTCTVWDLLHPSSPKTQLIAHDSEVFDVEFIQNSSDIFASVGNDGSMRVFDLRSLEHSTIIYEPPLISSNSNTSSSSSSATLNSNTSSSGNNNQIPTTQDQSSTNSTALLRLSTSNVDPNVIATFSAKSDQIIILDMRYPGIPTNILAGHNGSVNSIEWHPTKQELLSGGDDCQAFIWDYTNSKSKQSSVQHSSINNSTTTPIKSNNSGNVIEYPDFAYNDNLEVNNVTWNTDGDWIGVVSGKGFQGVKV</sequence>
<dbReference type="InParanoid" id="K0KPG8"/>
<dbReference type="InterPro" id="IPR015943">
    <property type="entry name" value="WD40/YVTN_repeat-like_dom_sf"/>
</dbReference>
<keyword evidence="1 3" id="KW-0853">WD repeat</keyword>
<protein>
    <submittedName>
        <fullName evidence="5">WD repeat-containing protein</fullName>
    </submittedName>
</protein>
<keyword evidence="2" id="KW-0677">Repeat</keyword>
<feature type="compositionally biased region" description="Low complexity" evidence="4">
    <location>
        <begin position="276"/>
        <end position="300"/>
    </location>
</feature>
<dbReference type="InterPro" id="IPR036322">
    <property type="entry name" value="WD40_repeat_dom_sf"/>
</dbReference>
<evidence type="ECO:0000313" key="5">
    <source>
        <dbReference type="EMBL" id="CCH44871.1"/>
    </source>
</evidence>
<organism evidence="5 6">
    <name type="scientific">Wickerhamomyces ciferrii (strain ATCC 14091 / BCRC 22168 / CBS 111 / JCM 3599 / NBRC 0793 / NRRL Y-1031 F-60-10)</name>
    <name type="common">Yeast</name>
    <name type="synonym">Pichia ciferrii</name>
    <dbReference type="NCBI Taxonomy" id="1206466"/>
    <lineage>
        <taxon>Eukaryota</taxon>
        <taxon>Fungi</taxon>
        <taxon>Dikarya</taxon>
        <taxon>Ascomycota</taxon>
        <taxon>Saccharomycotina</taxon>
        <taxon>Saccharomycetes</taxon>
        <taxon>Phaffomycetales</taxon>
        <taxon>Wickerhamomycetaceae</taxon>
        <taxon>Wickerhamomyces</taxon>
    </lineage>
</organism>
<dbReference type="Gene3D" id="2.130.10.10">
    <property type="entry name" value="YVTN repeat-like/Quinoprotein amine dehydrogenase"/>
    <property type="match status" value="2"/>
</dbReference>
<feature type="compositionally biased region" description="Polar residues" evidence="4">
    <location>
        <begin position="301"/>
        <end position="312"/>
    </location>
</feature>
<evidence type="ECO:0000256" key="4">
    <source>
        <dbReference type="SAM" id="MobiDB-lite"/>
    </source>
</evidence>
<feature type="repeat" description="WD" evidence="3">
    <location>
        <begin position="354"/>
        <end position="395"/>
    </location>
</feature>
<proteinExistence type="predicted"/>
<comment type="caution">
    <text evidence="5">The sequence shown here is derived from an EMBL/GenBank/DDBJ whole genome shotgun (WGS) entry which is preliminary data.</text>
</comment>
<dbReference type="SMART" id="SM00320">
    <property type="entry name" value="WD40"/>
    <property type="match status" value="4"/>
</dbReference>
<dbReference type="EMBL" id="CAIF01000163">
    <property type="protein sequence ID" value="CCH44871.1"/>
    <property type="molecule type" value="Genomic_DNA"/>
</dbReference>
<reference evidence="5 6" key="1">
    <citation type="journal article" date="2012" name="Eukaryot. Cell">
        <title>Draft genome sequence of Wickerhamomyces ciferrii NRRL Y-1031 F-60-10.</title>
        <authorList>
            <person name="Schneider J."/>
            <person name="Andrea H."/>
            <person name="Blom J."/>
            <person name="Jaenicke S."/>
            <person name="Ruckert C."/>
            <person name="Schorsch C."/>
            <person name="Szczepanowski R."/>
            <person name="Farwick M."/>
            <person name="Goesmann A."/>
            <person name="Puhler A."/>
            <person name="Schaffer S."/>
            <person name="Tauch A."/>
            <person name="Kohler T."/>
            <person name="Brinkrolf K."/>
        </authorList>
    </citation>
    <scope>NUCLEOTIDE SEQUENCE [LARGE SCALE GENOMIC DNA]</scope>
    <source>
        <strain evidence="6">ATCC 14091 / BCRC 22168 / CBS 111 / JCM 3599 / NBRC 0793 / NRRL Y-1031 F-60-10</strain>
    </source>
</reference>
<dbReference type="Proteomes" id="UP000009328">
    <property type="component" value="Unassembled WGS sequence"/>
</dbReference>
<dbReference type="AlphaFoldDB" id="K0KPG8"/>
<evidence type="ECO:0000256" key="2">
    <source>
        <dbReference type="ARBA" id="ARBA00022737"/>
    </source>
</evidence>
<keyword evidence="6" id="KW-1185">Reference proteome</keyword>
<evidence type="ECO:0000313" key="6">
    <source>
        <dbReference type="Proteomes" id="UP000009328"/>
    </source>
</evidence>
<feature type="repeat" description="WD" evidence="3">
    <location>
        <begin position="225"/>
        <end position="267"/>
    </location>
</feature>
<gene>
    <name evidence="5" type="ORF">BN7_4440</name>
</gene>
<dbReference type="PANTHER" id="PTHR19919">
    <property type="entry name" value="WD REPEAT CONTAINING PROTEIN"/>
    <property type="match status" value="1"/>
</dbReference>
<dbReference type="PROSITE" id="PS50082">
    <property type="entry name" value="WD_REPEATS_2"/>
    <property type="match status" value="2"/>
</dbReference>
<dbReference type="SUPFAM" id="SSF50978">
    <property type="entry name" value="WD40 repeat-like"/>
    <property type="match status" value="1"/>
</dbReference>
<evidence type="ECO:0000256" key="1">
    <source>
        <dbReference type="ARBA" id="ARBA00022574"/>
    </source>
</evidence>
<dbReference type="HOGENOM" id="CLU_013694_4_0_1"/>
<dbReference type="InterPro" id="IPR045159">
    <property type="entry name" value="DCAF7-like"/>
</dbReference>
<dbReference type="FunCoup" id="K0KPG8">
    <property type="interactions" value="890"/>
</dbReference>
<feature type="region of interest" description="Disordered" evidence="4">
    <location>
        <begin position="276"/>
        <end position="312"/>
    </location>
</feature>
<accession>K0KPG8</accession>
<dbReference type="eggNOG" id="KOG0290">
    <property type="taxonomic scope" value="Eukaryota"/>
</dbReference>
<name>K0KPG8_WICCF</name>
<dbReference type="PROSITE" id="PS50294">
    <property type="entry name" value="WD_REPEATS_REGION"/>
    <property type="match status" value="1"/>
</dbReference>